<name>A0A1E5G4Y4_9FIRM</name>
<keyword evidence="12" id="KW-1185">Reference proteome</keyword>
<keyword evidence="5 9" id="KW-0812">Transmembrane</keyword>
<dbReference type="InterPro" id="IPR055348">
    <property type="entry name" value="DctQ"/>
</dbReference>
<evidence type="ECO:0000259" key="10">
    <source>
        <dbReference type="Pfam" id="PF04290"/>
    </source>
</evidence>
<evidence type="ECO:0000313" key="11">
    <source>
        <dbReference type="EMBL" id="OEF98240.1"/>
    </source>
</evidence>
<dbReference type="Proteomes" id="UP000094296">
    <property type="component" value="Unassembled WGS sequence"/>
</dbReference>
<dbReference type="Pfam" id="PF04290">
    <property type="entry name" value="DctQ"/>
    <property type="match status" value="1"/>
</dbReference>
<gene>
    <name evidence="11" type="ORF">BHF68_00715</name>
</gene>
<evidence type="ECO:0000256" key="6">
    <source>
        <dbReference type="ARBA" id="ARBA00022989"/>
    </source>
</evidence>
<evidence type="ECO:0000313" key="12">
    <source>
        <dbReference type="Proteomes" id="UP000094296"/>
    </source>
</evidence>
<reference evidence="11 12" key="1">
    <citation type="submission" date="2016-09" db="EMBL/GenBank/DDBJ databases">
        <title>Draft genome sequence for the type strain of Desulfuribacillus alkaliarsenatis AHT28, an obligately anaerobic, sulfidogenic bacterium isolated from Russian soda lake sediments.</title>
        <authorList>
            <person name="Abin C.A."/>
            <person name="Hollibaugh J.T."/>
        </authorList>
    </citation>
    <scope>NUCLEOTIDE SEQUENCE [LARGE SCALE GENOMIC DNA]</scope>
    <source>
        <strain evidence="11 12">AHT28</strain>
    </source>
</reference>
<accession>A0A1E5G4Y4</accession>
<evidence type="ECO:0000256" key="2">
    <source>
        <dbReference type="ARBA" id="ARBA00022448"/>
    </source>
</evidence>
<evidence type="ECO:0000256" key="3">
    <source>
        <dbReference type="ARBA" id="ARBA00022475"/>
    </source>
</evidence>
<comment type="similarity">
    <text evidence="8">Belongs to the TRAP transporter small permease family.</text>
</comment>
<dbReference type="STRING" id="766136.BHF68_00715"/>
<dbReference type="EMBL" id="MIJE01000001">
    <property type="protein sequence ID" value="OEF98240.1"/>
    <property type="molecule type" value="Genomic_DNA"/>
</dbReference>
<dbReference type="GO" id="GO:0015740">
    <property type="term" value="P:C4-dicarboxylate transport"/>
    <property type="evidence" value="ECO:0007669"/>
    <property type="project" value="TreeGrafter"/>
</dbReference>
<evidence type="ECO:0000256" key="1">
    <source>
        <dbReference type="ARBA" id="ARBA00004429"/>
    </source>
</evidence>
<dbReference type="PANTHER" id="PTHR35011:SF10">
    <property type="entry name" value="TRAP TRANSPORTER SMALL PERMEASE PROTEIN"/>
    <property type="match status" value="1"/>
</dbReference>
<dbReference type="GO" id="GO:0022857">
    <property type="term" value="F:transmembrane transporter activity"/>
    <property type="evidence" value="ECO:0007669"/>
    <property type="project" value="TreeGrafter"/>
</dbReference>
<feature type="transmembrane region" description="Helical" evidence="9">
    <location>
        <begin position="129"/>
        <end position="152"/>
    </location>
</feature>
<comment type="subcellular location">
    <subcellularLocation>
        <location evidence="1">Cell inner membrane</location>
        <topology evidence="1">Multi-pass membrane protein</topology>
    </subcellularLocation>
</comment>
<dbReference type="AlphaFoldDB" id="A0A1E5G4Y4"/>
<keyword evidence="6 9" id="KW-1133">Transmembrane helix</keyword>
<keyword evidence="2" id="KW-0813">Transport</keyword>
<evidence type="ECO:0000256" key="5">
    <source>
        <dbReference type="ARBA" id="ARBA00022692"/>
    </source>
</evidence>
<keyword evidence="3" id="KW-1003">Cell membrane</keyword>
<proteinExistence type="inferred from homology"/>
<organism evidence="11 12">
    <name type="scientific">Desulfuribacillus alkaliarsenatis</name>
    <dbReference type="NCBI Taxonomy" id="766136"/>
    <lineage>
        <taxon>Bacteria</taxon>
        <taxon>Bacillati</taxon>
        <taxon>Bacillota</taxon>
        <taxon>Desulfuribacillia</taxon>
        <taxon>Desulfuribacillales</taxon>
        <taxon>Desulfuribacillaceae</taxon>
        <taxon>Desulfuribacillus</taxon>
    </lineage>
</organism>
<keyword evidence="4" id="KW-0997">Cell inner membrane</keyword>
<evidence type="ECO:0000256" key="7">
    <source>
        <dbReference type="ARBA" id="ARBA00023136"/>
    </source>
</evidence>
<dbReference type="GO" id="GO:0005886">
    <property type="term" value="C:plasma membrane"/>
    <property type="evidence" value="ECO:0007669"/>
    <property type="project" value="UniProtKB-SubCell"/>
</dbReference>
<dbReference type="InterPro" id="IPR007387">
    <property type="entry name" value="TRAP_DctQ"/>
</dbReference>
<sequence length="164" mass="18234">MKYLNQLAGTISTRLSQIAQIALVAVMLLIVSNIILRRIWKPIPGTVELVEILGAVILGTSVAYCLYKKGHIFVNVFVRNLSFRKQAAIDIFTNVLSITATSLLTWQTFVYGNRMMNRGLATGQLEIPLWPIIYLVGIGFAVVVLVLANNLLTAYINLRKGEEQ</sequence>
<protein>
    <recommendedName>
        <fullName evidence="10">Tripartite ATP-independent periplasmic transporters DctQ component domain-containing protein</fullName>
    </recommendedName>
</protein>
<dbReference type="RefSeq" id="WP_069641732.1">
    <property type="nucleotide sequence ID" value="NZ_MIJE01000001.1"/>
</dbReference>
<evidence type="ECO:0000256" key="9">
    <source>
        <dbReference type="SAM" id="Phobius"/>
    </source>
</evidence>
<feature type="transmembrane region" description="Helical" evidence="9">
    <location>
        <begin position="21"/>
        <end position="40"/>
    </location>
</feature>
<feature type="transmembrane region" description="Helical" evidence="9">
    <location>
        <begin position="87"/>
        <end position="109"/>
    </location>
</feature>
<dbReference type="PANTHER" id="PTHR35011">
    <property type="entry name" value="2,3-DIKETO-L-GULONATE TRAP TRANSPORTER SMALL PERMEASE PROTEIN YIAM"/>
    <property type="match status" value="1"/>
</dbReference>
<keyword evidence="7 9" id="KW-0472">Membrane</keyword>
<comment type="caution">
    <text evidence="11">The sequence shown here is derived from an EMBL/GenBank/DDBJ whole genome shotgun (WGS) entry which is preliminary data.</text>
</comment>
<feature type="transmembrane region" description="Helical" evidence="9">
    <location>
        <begin position="46"/>
        <end position="67"/>
    </location>
</feature>
<evidence type="ECO:0000256" key="8">
    <source>
        <dbReference type="ARBA" id="ARBA00038436"/>
    </source>
</evidence>
<feature type="domain" description="Tripartite ATP-independent periplasmic transporters DctQ component" evidence="10">
    <location>
        <begin position="27"/>
        <end position="153"/>
    </location>
</feature>
<evidence type="ECO:0000256" key="4">
    <source>
        <dbReference type="ARBA" id="ARBA00022519"/>
    </source>
</evidence>